<dbReference type="PANTHER" id="PTHR43537:SF5">
    <property type="entry name" value="UXU OPERON TRANSCRIPTIONAL REGULATOR"/>
    <property type="match status" value="1"/>
</dbReference>
<dbReference type="SUPFAM" id="SSF46785">
    <property type="entry name" value="Winged helix' DNA-binding domain"/>
    <property type="match status" value="1"/>
</dbReference>
<evidence type="ECO:0000256" key="2">
    <source>
        <dbReference type="ARBA" id="ARBA00023125"/>
    </source>
</evidence>
<keyword evidence="2" id="KW-0238">DNA-binding</keyword>
<dbReference type="Proteomes" id="UP001224997">
    <property type="component" value="Unassembled WGS sequence"/>
</dbReference>
<dbReference type="InterPro" id="IPR036390">
    <property type="entry name" value="WH_DNA-bd_sf"/>
</dbReference>
<dbReference type="PANTHER" id="PTHR43537">
    <property type="entry name" value="TRANSCRIPTIONAL REGULATOR, GNTR FAMILY"/>
    <property type="match status" value="1"/>
</dbReference>
<comment type="caution">
    <text evidence="6">The sequence shown here is derived from an EMBL/GenBank/DDBJ whole genome shotgun (WGS) entry which is preliminary data.</text>
</comment>
<dbReference type="RefSeq" id="WP_305962277.1">
    <property type="nucleotide sequence ID" value="NZ_JAVAMQ010000003.1"/>
</dbReference>
<dbReference type="SMART" id="SM00345">
    <property type="entry name" value="HTH_GNTR"/>
    <property type="match status" value="1"/>
</dbReference>
<dbReference type="Gene3D" id="1.10.10.10">
    <property type="entry name" value="Winged helix-like DNA-binding domain superfamily/Winged helix DNA-binding domain"/>
    <property type="match status" value="1"/>
</dbReference>
<dbReference type="InterPro" id="IPR008920">
    <property type="entry name" value="TF_FadR/GntR_C"/>
</dbReference>
<dbReference type="Pfam" id="PF07729">
    <property type="entry name" value="FCD"/>
    <property type="match status" value="1"/>
</dbReference>
<reference evidence="6 7" key="1">
    <citation type="submission" date="2023-08" db="EMBL/GenBank/DDBJ databases">
        <authorList>
            <person name="Park J.-S."/>
        </authorList>
    </citation>
    <scope>NUCLEOTIDE SEQUENCE [LARGE SCALE GENOMIC DNA]</scope>
    <source>
        <strain evidence="6 7">2205BS29-5</strain>
    </source>
</reference>
<dbReference type="Pfam" id="PF00392">
    <property type="entry name" value="GntR"/>
    <property type="match status" value="1"/>
</dbReference>
<evidence type="ECO:0000256" key="3">
    <source>
        <dbReference type="ARBA" id="ARBA00023163"/>
    </source>
</evidence>
<keyword evidence="7" id="KW-1185">Reference proteome</keyword>
<gene>
    <name evidence="6" type="ORF">Q5Y72_04925</name>
</gene>
<evidence type="ECO:0000256" key="4">
    <source>
        <dbReference type="SAM" id="MobiDB-lite"/>
    </source>
</evidence>
<name>A0ABT9J9C5_9RHOB</name>
<organism evidence="6 7">
    <name type="scientific">Paracoccus spongiarum</name>
    <dbReference type="NCBI Taxonomy" id="3064387"/>
    <lineage>
        <taxon>Bacteria</taxon>
        <taxon>Pseudomonadati</taxon>
        <taxon>Pseudomonadota</taxon>
        <taxon>Alphaproteobacteria</taxon>
        <taxon>Rhodobacterales</taxon>
        <taxon>Paracoccaceae</taxon>
        <taxon>Paracoccus</taxon>
    </lineage>
</organism>
<dbReference type="PROSITE" id="PS50949">
    <property type="entry name" value="HTH_GNTR"/>
    <property type="match status" value="1"/>
</dbReference>
<evidence type="ECO:0000313" key="6">
    <source>
        <dbReference type="EMBL" id="MDP5306429.1"/>
    </source>
</evidence>
<feature type="domain" description="HTH gntR-type" evidence="5">
    <location>
        <begin position="23"/>
        <end position="90"/>
    </location>
</feature>
<dbReference type="SUPFAM" id="SSF48008">
    <property type="entry name" value="GntR ligand-binding domain-like"/>
    <property type="match status" value="1"/>
</dbReference>
<proteinExistence type="predicted"/>
<dbReference type="SMART" id="SM00895">
    <property type="entry name" value="FCD"/>
    <property type="match status" value="1"/>
</dbReference>
<evidence type="ECO:0000259" key="5">
    <source>
        <dbReference type="PROSITE" id="PS50949"/>
    </source>
</evidence>
<keyword evidence="3" id="KW-0804">Transcription</keyword>
<dbReference type="InterPro" id="IPR036388">
    <property type="entry name" value="WH-like_DNA-bd_sf"/>
</dbReference>
<dbReference type="EMBL" id="JAVAMQ010000003">
    <property type="protein sequence ID" value="MDP5306429.1"/>
    <property type="molecule type" value="Genomic_DNA"/>
</dbReference>
<evidence type="ECO:0000313" key="7">
    <source>
        <dbReference type="Proteomes" id="UP001224997"/>
    </source>
</evidence>
<evidence type="ECO:0000256" key="1">
    <source>
        <dbReference type="ARBA" id="ARBA00023015"/>
    </source>
</evidence>
<keyword evidence="1" id="KW-0805">Transcription regulation</keyword>
<feature type="region of interest" description="Disordered" evidence="4">
    <location>
        <begin position="1"/>
        <end position="20"/>
    </location>
</feature>
<sequence>MDQIVPRTADVLPSAPEWRKSGPEAEERVVRLITEAIQQNRLQPGDRLVERELSDGAVANRQAVRQGLARLAQAGLVVLTPNRGATVVQYSPETIRQIMQARIVNEGAALRDLAETMDDAGRDRLVDILRREAAAYDDGRVTEARHLSRAFHATVMELAGNEMMTRFVNELIACQPLLGNSRTGKQSSFSGVIAHTRTVAALLRKDGAEAEAINTQLLLALEREFLREATAEPG</sequence>
<dbReference type="InterPro" id="IPR011711">
    <property type="entry name" value="GntR_C"/>
</dbReference>
<protein>
    <submittedName>
        <fullName evidence="6">GntR family transcriptional regulator</fullName>
    </submittedName>
</protein>
<dbReference type="InterPro" id="IPR000524">
    <property type="entry name" value="Tscrpt_reg_HTH_GntR"/>
</dbReference>
<dbReference type="Gene3D" id="1.20.120.530">
    <property type="entry name" value="GntR ligand-binding domain-like"/>
    <property type="match status" value="1"/>
</dbReference>
<accession>A0ABT9J9C5</accession>